<dbReference type="CTD" id="57514"/>
<dbReference type="GeneTree" id="ENSGT00940000159458"/>
<dbReference type="InParanoid" id="A0A4W3I3R8"/>
<evidence type="ECO:0000256" key="1">
    <source>
        <dbReference type="ARBA" id="ARBA00022468"/>
    </source>
</evidence>
<organism evidence="4 5">
    <name type="scientific">Callorhinchus milii</name>
    <name type="common">Ghost shark</name>
    <dbReference type="NCBI Taxonomy" id="7868"/>
    <lineage>
        <taxon>Eukaryota</taxon>
        <taxon>Metazoa</taxon>
        <taxon>Chordata</taxon>
        <taxon>Craniata</taxon>
        <taxon>Vertebrata</taxon>
        <taxon>Chondrichthyes</taxon>
        <taxon>Holocephali</taxon>
        <taxon>Chimaeriformes</taxon>
        <taxon>Callorhinchidae</taxon>
        <taxon>Callorhinchus</taxon>
    </lineage>
</organism>
<dbReference type="PROSITE" id="PS50238">
    <property type="entry name" value="RHOGAP"/>
    <property type="match status" value="1"/>
</dbReference>
<dbReference type="InterPro" id="IPR051576">
    <property type="entry name" value="PX-Rho_GAP"/>
</dbReference>
<dbReference type="InterPro" id="IPR008936">
    <property type="entry name" value="Rho_GTPase_activation_prot"/>
</dbReference>
<dbReference type="OMA" id="YMIKTCQ"/>
<dbReference type="CDD" id="cd04384">
    <property type="entry name" value="RhoGAP_CdGAP"/>
    <property type="match status" value="1"/>
</dbReference>
<dbReference type="Proteomes" id="UP000314986">
    <property type="component" value="Unassembled WGS sequence"/>
</dbReference>
<dbReference type="GO" id="GO:0030027">
    <property type="term" value="C:lamellipodium"/>
    <property type="evidence" value="ECO:0007669"/>
    <property type="project" value="TreeGrafter"/>
</dbReference>
<dbReference type="Ensembl" id="ENSCMIT00000022463.1">
    <property type="protein sequence ID" value="ENSCMIP00000022076.1"/>
    <property type="gene ID" value="ENSCMIG00000010009.1"/>
</dbReference>
<reference evidence="5" key="1">
    <citation type="journal article" date="2006" name="Science">
        <title>Ancient noncoding elements conserved in the human genome.</title>
        <authorList>
            <person name="Venkatesh B."/>
            <person name="Kirkness E.F."/>
            <person name="Loh Y.H."/>
            <person name="Halpern A.L."/>
            <person name="Lee A.P."/>
            <person name="Johnson J."/>
            <person name="Dandona N."/>
            <person name="Viswanathan L.D."/>
            <person name="Tay A."/>
            <person name="Venter J.C."/>
            <person name="Strausberg R.L."/>
            <person name="Brenner S."/>
        </authorList>
    </citation>
    <scope>NUCLEOTIDE SEQUENCE [LARGE SCALE GENOMIC DNA]</scope>
</reference>
<dbReference type="SUPFAM" id="SSF48350">
    <property type="entry name" value="GTPase activation domain, GAP"/>
    <property type="match status" value="1"/>
</dbReference>
<sequence>MKNKGAKQKTKRKGAKEGAFGCDLTEYLQNTGQDVPQVLKSCAGFIEKNGIVDGVYRLSGITSNIQKLRQEFGTEQSPDLTKEVYLQDIHCVGSLCKQYFRELPNPLLTYELYKKFTEAVSAQSEEEQILRIHNVIKELPSPHYRTLEYLTKHLTHIASFSCETNMHSRNLALVWAPNLLRSKEIEGSGYNNDAAFLEVRVQSVVIEFILNHVNQLFNNNANQPGQENEAHNSISKCKSLPLVSPSMKLLTLEEAQARSLSPNHPARLEKWHCAPMDTGPAAGTIYHTVIDLPDPRRKLSAKAKKWKSIFNLGRSGADSKGKLSRNSSVFIRGRKLSEKASIRPAKSMDSLCSLPAEDDKHAATLGGGLSPAMKSHTIGSGGSYLGRRHSDWDQEDILGAIGGCASNASKETVAKEMLPLKPQPEPLKVIRGDALNKSEPTSPKTRRLFYSTNLNEASMKSNFPGNLFPLEASPRHHRKPIAVNISEPFSVSVPLHISGIISPGTTPCKEPQKNGPDLSNSSPQDNSSTVSQYESNNLPPAKHEKVTREPLNQPFPNPFSSRAEMKDNQNIEKRELRESQTIAISSKSFNLPMPFPNVTIQPSERLQSASSSSTDSSSNLPDREKQEESHALPSPLTESPCENCNHKTVSEGSKTDQTATKQDQEVNESSAKAFMEQLWPDIKEELKITEPETVTIASVQEKGEKSLLPSYDKNEIKEKSLPHASPDLPCTEPQKKHSSNQFLQSPCLSAMTETNKDTCPTCTHHILLTEESNVSDQTLSQPQHSQPMRVLLDISSETEQAQSTADKNILIENPSIMYAKPSTANSISNDSECNLGQPTDSGLIERDQRPAPFHEVQTSELRIRDGISKNTELSPKSNVNLSGMYAGDVFYIQTKPATVNLLNIKKNQKEQLPDRPSNLKSLASQTDSIELLTPEHWIDNDTFQKSSSHSSQRTKDEEECLTEVPEKVYGFSQIVTNISQEKDWPDPPPQILFFDDCTDKILPEDSYSSSYQSVNEDIGWSEQCPEVPSRVFKSEPSRSTCPVIKLVTFPNEAEEATSSELNVPLNKHNSVSSKESQSMNTGSTGAATCLVSVGTELIVKNSDGIKEYCLKCEDKPLSLHSDPTKTDKHPVPHGGFVQSIPIGVTAVRTTYMIRTCQVKAVPVIPPKVQFTQVPQPLQKKYAAAPFLPLDKVLTALQPSIVYESTCPESKNGPETCHPSLPITETKEGKENDLPISTKSKVSGHQTHIVPPDPTVSQSKTTQEAPVVRRACKTNGEDVMGSPTSSKAERSPALQKHAFLRHTQHRTRPGRPQSLILFSSPWPNMERTSSVESNKVLLSPIRSSTDQLHQLGLDCSTSGGCSNELNENQKAPEGVTLRSKMSIPKNGQRLETSTSCFYQPQRRSMIFENRGGRQIE</sequence>
<feature type="compositionally biased region" description="Polar residues" evidence="2">
    <location>
        <begin position="598"/>
        <end position="607"/>
    </location>
</feature>
<reference evidence="5" key="3">
    <citation type="journal article" date="2014" name="Nature">
        <title>Elephant shark genome provides unique insights into gnathostome evolution.</title>
        <authorList>
            <consortium name="International Elephant Shark Genome Sequencing Consortium"/>
            <person name="Venkatesh B."/>
            <person name="Lee A.P."/>
            <person name="Ravi V."/>
            <person name="Maurya A.K."/>
            <person name="Lian M.M."/>
            <person name="Swann J.B."/>
            <person name="Ohta Y."/>
            <person name="Flajnik M.F."/>
            <person name="Sutoh Y."/>
            <person name="Kasahara M."/>
            <person name="Hoon S."/>
            <person name="Gangu V."/>
            <person name="Roy S.W."/>
            <person name="Irimia M."/>
            <person name="Korzh V."/>
            <person name="Kondrychyn I."/>
            <person name="Lim Z.W."/>
            <person name="Tay B.H."/>
            <person name="Tohari S."/>
            <person name="Kong K.W."/>
            <person name="Ho S."/>
            <person name="Lorente-Galdos B."/>
            <person name="Quilez J."/>
            <person name="Marques-Bonet T."/>
            <person name="Raney B.J."/>
            <person name="Ingham P.W."/>
            <person name="Tay A."/>
            <person name="Hillier L.W."/>
            <person name="Minx P."/>
            <person name="Boehm T."/>
            <person name="Wilson R.K."/>
            <person name="Brenner S."/>
            <person name="Warren W.C."/>
        </authorList>
    </citation>
    <scope>NUCLEOTIDE SEQUENCE [LARGE SCALE GENOMIC DNA]</scope>
</reference>
<feature type="compositionally biased region" description="Basic and acidic residues" evidence="2">
    <location>
        <begin position="621"/>
        <end position="630"/>
    </location>
</feature>
<accession>A0A4W3I3R8</accession>
<dbReference type="OrthoDB" id="79452at2759"/>
<keyword evidence="1" id="KW-0343">GTPase activation</keyword>
<keyword evidence="5" id="KW-1185">Reference proteome</keyword>
<dbReference type="GO" id="GO:0007264">
    <property type="term" value="P:small GTPase-mediated signal transduction"/>
    <property type="evidence" value="ECO:0007669"/>
    <property type="project" value="TreeGrafter"/>
</dbReference>
<dbReference type="GO" id="GO:0005096">
    <property type="term" value="F:GTPase activator activity"/>
    <property type="evidence" value="ECO:0007669"/>
    <property type="project" value="UniProtKB-KW"/>
</dbReference>
<dbReference type="STRING" id="7868.ENSCMIP00000022076"/>
<feature type="compositionally biased region" description="Polar residues" evidence="2">
    <location>
        <begin position="1234"/>
        <end position="1245"/>
    </location>
</feature>
<evidence type="ECO:0000259" key="3">
    <source>
        <dbReference type="PROSITE" id="PS50238"/>
    </source>
</evidence>
<gene>
    <name evidence="4" type="primary">arhgap31</name>
</gene>
<feature type="region of interest" description="Disordered" evidence="2">
    <location>
        <begin position="583"/>
        <end position="670"/>
    </location>
</feature>
<reference evidence="4" key="5">
    <citation type="submission" date="2025-09" db="UniProtKB">
        <authorList>
            <consortium name="Ensembl"/>
        </authorList>
    </citation>
    <scope>IDENTIFICATION</scope>
</reference>
<dbReference type="PANTHER" id="PTHR15729">
    <property type="entry name" value="CDC42 GTPASE-ACTIVATING PROTEIN"/>
    <property type="match status" value="1"/>
</dbReference>
<feature type="region of interest" description="Disordered" evidence="2">
    <location>
        <begin position="502"/>
        <end position="565"/>
    </location>
</feature>
<feature type="compositionally biased region" description="Low complexity" evidence="2">
    <location>
        <begin position="608"/>
        <end position="618"/>
    </location>
</feature>
<protein>
    <recommendedName>
        <fullName evidence="3">Rho-GAP domain-containing protein</fullName>
    </recommendedName>
</protein>
<dbReference type="Pfam" id="PF00620">
    <property type="entry name" value="RhoGAP"/>
    <property type="match status" value="1"/>
</dbReference>
<evidence type="ECO:0000313" key="4">
    <source>
        <dbReference type="Ensembl" id="ENSCMIP00000022076.1"/>
    </source>
</evidence>
<dbReference type="FunFam" id="1.10.555.10:FF:000002">
    <property type="entry name" value="rho GTPase-activating protein 32 isoform X1"/>
    <property type="match status" value="1"/>
</dbReference>
<proteinExistence type="predicted"/>
<feature type="compositionally biased region" description="Polar residues" evidence="2">
    <location>
        <begin position="517"/>
        <end position="538"/>
    </location>
</feature>
<dbReference type="SMART" id="SM00324">
    <property type="entry name" value="RhoGAP"/>
    <property type="match status" value="1"/>
</dbReference>
<dbReference type="InterPro" id="IPR000198">
    <property type="entry name" value="RhoGAP_dom"/>
</dbReference>
<dbReference type="KEGG" id="cmk:103183502"/>
<dbReference type="PANTHER" id="PTHR15729:SF3">
    <property type="entry name" value="RHO GTPASE-ACTIVATING PROTEIN 31"/>
    <property type="match status" value="1"/>
</dbReference>
<name>A0A4W3I3R8_CALMI</name>
<feature type="compositionally biased region" description="Polar residues" evidence="2">
    <location>
        <begin position="650"/>
        <end position="661"/>
    </location>
</feature>
<feature type="region of interest" description="Disordered" evidence="2">
    <location>
        <begin position="1206"/>
        <end position="1266"/>
    </location>
</feature>
<dbReference type="GeneID" id="103183502"/>
<reference evidence="5" key="2">
    <citation type="journal article" date="2007" name="PLoS Biol.">
        <title>Survey sequencing and comparative analysis of the elephant shark (Callorhinchus milii) genome.</title>
        <authorList>
            <person name="Venkatesh B."/>
            <person name="Kirkness E.F."/>
            <person name="Loh Y.H."/>
            <person name="Halpern A.L."/>
            <person name="Lee A.P."/>
            <person name="Johnson J."/>
            <person name="Dandona N."/>
            <person name="Viswanathan L.D."/>
            <person name="Tay A."/>
            <person name="Venter J.C."/>
            <person name="Strausberg R.L."/>
            <person name="Brenner S."/>
        </authorList>
    </citation>
    <scope>NUCLEOTIDE SEQUENCE [LARGE SCALE GENOMIC DNA]</scope>
</reference>
<evidence type="ECO:0000313" key="5">
    <source>
        <dbReference type="Proteomes" id="UP000314986"/>
    </source>
</evidence>
<dbReference type="RefSeq" id="XP_007899219.1">
    <property type="nucleotide sequence ID" value="XM_007901028.2"/>
</dbReference>
<feature type="domain" description="Rho-GAP" evidence="3">
    <location>
        <begin position="22"/>
        <end position="217"/>
    </location>
</feature>
<reference evidence="4" key="4">
    <citation type="submission" date="2025-08" db="UniProtKB">
        <authorList>
            <consortium name="Ensembl"/>
        </authorList>
    </citation>
    <scope>IDENTIFICATION</scope>
</reference>
<evidence type="ECO:0000256" key="2">
    <source>
        <dbReference type="SAM" id="MobiDB-lite"/>
    </source>
</evidence>
<feature type="compositionally biased region" description="Polar residues" evidence="2">
    <location>
        <begin position="1254"/>
        <end position="1263"/>
    </location>
</feature>
<dbReference type="Gene3D" id="1.10.555.10">
    <property type="entry name" value="Rho GTPase activation protein"/>
    <property type="match status" value="1"/>
</dbReference>